<dbReference type="Pfam" id="PF00486">
    <property type="entry name" value="Trans_reg_C"/>
    <property type="match status" value="1"/>
</dbReference>
<evidence type="ECO:0000256" key="5">
    <source>
        <dbReference type="ARBA" id="ARBA00023163"/>
    </source>
</evidence>
<dbReference type="FunFam" id="3.40.50.2300:FF:000002">
    <property type="entry name" value="DNA-binding response regulator PhoP"/>
    <property type="match status" value="1"/>
</dbReference>
<reference evidence="10 11" key="1">
    <citation type="submission" date="2014-04" db="EMBL/GenBank/DDBJ databases">
        <title>Marinobacterium kochiensis sp. nov., isolated from sediment sample collected from Kochi backwaters in Kerala, India.</title>
        <authorList>
            <person name="Singh A."/>
            <person name="Pinnaka A.K."/>
        </authorList>
    </citation>
    <scope>NUCLEOTIDE SEQUENCE [LARGE SCALE GENOMIC DNA]</scope>
    <source>
        <strain evidence="10 11">AK27</strain>
    </source>
</reference>
<dbReference type="CDD" id="cd00383">
    <property type="entry name" value="trans_reg_C"/>
    <property type="match status" value="1"/>
</dbReference>
<dbReference type="SMART" id="SM00448">
    <property type="entry name" value="REC"/>
    <property type="match status" value="1"/>
</dbReference>
<evidence type="ECO:0000259" key="9">
    <source>
        <dbReference type="PROSITE" id="PS51755"/>
    </source>
</evidence>
<keyword evidence="5" id="KW-0804">Transcription</keyword>
<feature type="domain" description="Response regulatory" evidence="8">
    <location>
        <begin position="2"/>
        <end position="116"/>
    </location>
</feature>
<evidence type="ECO:0000256" key="4">
    <source>
        <dbReference type="ARBA" id="ARBA00023125"/>
    </source>
</evidence>
<dbReference type="PROSITE" id="PS51755">
    <property type="entry name" value="OMPR_PHOB"/>
    <property type="match status" value="1"/>
</dbReference>
<evidence type="ECO:0000313" key="10">
    <source>
        <dbReference type="EMBL" id="KEA65303.1"/>
    </source>
</evidence>
<accession>A0A081G3E8</accession>
<dbReference type="PANTHER" id="PTHR48111">
    <property type="entry name" value="REGULATOR OF RPOS"/>
    <property type="match status" value="1"/>
</dbReference>
<dbReference type="SMART" id="SM00862">
    <property type="entry name" value="Trans_reg_C"/>
    <property type="match status" value="1"/>
</dbReference>
<dbReference type="PATRIC" id="fig|1232683.4.peg.255"/>
<gene>
    <name evidence="10" type="ORF">ADIMK_0260</name>
</gene>
<dbReference type="GO" id="GO:0032993">
    <property type="term" value="C:protein-DNA complex"/>
    <property type="evidence" value="ECO:0007669"/>
    <property type="project" value="TreeGrafter"/>
</dbReference>
<evidence type="ECO:0000259" key="8">
    <source>
        <dbReference type="PROSITE" id="PS50110"/>
    </source>
</evidence>
<dbReference type="eggNOG" id="COG0745">
    <property type="taxonomic scope" value="Bacteria"/>
</dbReference>
<dbReference type="InterPro" id="IPR039420">
    <property type="entry name" value="WalR-like"/>
</dbReference>
<dbReference type="Pfam" id="PF00072">
    <property type="entry name" value="Response_reg"/>
    <property type="match status" value="1"/>
</dbReference>
<dbReference type="InterPro" id="IPR001867">
    <property type="entry name" value="OmpR/PhoB-type_DNA-bd"/>
</dbReference>
<dbReference type="InterPro" id="IPR016032">
    <property type="entry name" value="Sig_transdc_resp-reg_C-effctor"/>
</dbReference>
<dbReference type="GO" id="GO:0000976">
    <property type="term" value="F:transcription cis-regulatory region binding"/>
    <property type="evidence" value="ECO:0007669"/>
    <property type="project" value="TreeGrafter"/>
</dbReference>
<keyword evidence="3" id="KW-0805">Transcription regulation</keyword>
<dbReference type="InterPro" id="IPR011006">
    <property type="entry name" value="CheY-like_superfamily"/>
</dbReference>
<dbReference type="EMBL" id="JMQN01000011">
    <property type="protein sequence ID" value="KEA65303.1"/>
    <property type="molecule type" value="Genomic_DNA"/>
</dbReference>
<feature type="DNA-binding region" description="OmpR/PhoB-type" evidence="7">
    <location>
        <begin position="124"/>
        <end position="219"/>
    </location>
</feature>
<dbReference type="Gene3D" id="1.10.10.10">
    <property type="entry name" value="Winged helix-like DNA-binding domain superfamily/Winged helix DNA-binding domain"/>
    <property type="match status" value="1"/>
</dbReference>
<dbReference type="InterPro" id="IPR036388">
    <property type="entry name" value="WH-like_DNA-bd_sf"/>
</dbReference>
<keyword evidence="11" id="KW-1185">Reference proteome</keyword>
<dbReference type="PROSITE" id="PS50110">
    <property type="entry name" value="RESPONSE_REGULATORY"/>
    <property type="match status" value="1"/>
</dbReference>
<name>A0A081G3E8_9GAMM</name>
<evidence type="ECO:0000256" key="3">
    <source>
        <dbReference type="ARBA" id="ARBA00023015"/>
    </source>
</evidence>
<dbReference type="Proteomes" id="UP000028252">
    <property type="component" value="Unassembled WGS sequence"/>
</dbReference>
<dbReference type="GO" id="GO:0006355">
    <property type="term" value="P:regulation of DNA-templated transcription"/>
    <property type="evidence" value="ECO:0007669"/>
    <property type="project" value="InterPro"/>
</dbReference>
<keyword evidence="4 7" id="KW-0238">DNA-binding</keyword>
<evidence type="ECO:0000256" key="6">
    <source>
        <dbReference type="PROSITE-ProRule" id="PRU00169"/>
    </source>
</evidence>
<dbReference type="GO" id="GO:0005829">
    <property type="term" value="C:cytosol"/>
    <property type="evidence" value="ECO:0007669"/>
    <property type="project" value="TreeGrafter"/>
</dbReference>
<dbReference type="Gene3D" id="6.10.250.690">
    <property type="match status" value="1"/>
</dbReference>
<evidence type="ECO:0000256" key="2">
    <source>
        <dbReference type="ARBA" id="ARBA00023012"/>
    </source>
</evidence>
<dbReference type="PANTHER" id="PTHR48111:SF37">
    <property type="entry name" value="RESPONSE REGULATOR PROTEIN CARR"/>
    <property type="match status" value="1"/>
</dbReference>
<dbReference type="GO" id="GO:0000156">
    <property type="term" value="F:phosphorelay response regulator activity"/>
    <property type="evidence" value="ECO:0007669"/>
    <property type="project" value="TreeGrafter"/>
</dbReference>
<feature type="modified residue" description="4-aspartylphosphate" evidence="6">
    <location>
        <position position="51"/>
    </location>
</feature>
<evidence type="ECO:0000256" key="7">
    <source>
        <dbReference type="PROSITE-ProRule" id="PRU01091"/>
    </source>
</evidence>
<sequence length="228" mass="26139">MHLLLVEDDLKLVEALKPRLKQAGFAVEVAHDGEDGAFLGTEENFDVVVLDLGLPRKPGLEVLRQWRSAGLDMPVLILTARDSWNERVDGLKAGADDYLGKPFHIEELLARLQALIRRRHGHARQQIDVAGLLLDPDRQEVRDRQGQWQSLTGIEFRLMRYLMLNAGRILSKTELSEHVYEEDQLRDSNVIEVYINRLRQRFGRELIETRRGQGYLLPEQPSAEESGQ</sequence>
<dbReference type="STRING" id="1232683.ADIMK_0260"/>
<dbReference type="SUPFAM" id="SSF52172">
    <property type="entry name" value="CheY-like"/>
    <property type="match status" value="1"/>
</dbReference>
<evidence type="ECO:0000256" key="1">
    <source>
        <dbReference type="ARBA" id="ARBA00022553"/>
    </source>
</evidence>
<organism evidence="10 11">
    <name type="scientific">Marinobacterium lacunae</name>
    <dbReference type="NCBI Taxonomy" id="1232683"/>
    <lineage>
        <taxon>Bacteria</taxon>
        <taxon>Pseudomonadati</taxon>
        <taxon>Pseudomonadota</taxon>
        <taxon>Gammaproteobacteria</taxon>
        <taxon>Oceanospirillales</taxon>
        <taxon>Oceanospirillaceae</taxon>
        <taxon>Marinobacterium</taxon>
    </lineage>
</organism>
<protein>
    <submittedName>
        <fullName evidence="10">Transcriptional regulatory protein CpxR</fullName>
    </submittedName>
</protein>
<feature type="domain" description="OmpR/PhoB-type" evidence="9">
    <location>
        <begin position="124"/>
        <end position="219"/>
    </location>
</feature>
<dbReference type="SUPFAM" id="SSF46894">
    <property type="entry name" value="C-terminal effector domain of the bipartite response regulators"/>
    <property type="match status" value="1"/>
</dbReference>
<comment type="caution">
    <text evidence="10">The sequence shown here is derived from an EMBL/GenBank/DDBJ whole genome shotgun (WGS) entry which is preliminary data.</text>
</comment>
<dbReference type="AlphaFoldDB" id="A0A081G3E8"/>
<dbReference type="OrthoDB" id="9802426at2"/>
<dbReference type="Gene3D" id="3.40.50.2300">
    <property type="match status" value="1"/>
</dbReference>
<dbReference type="RefSeq" id="WP_036182714.1">
    <property type="nucleotide sequence ID" value="NZ_JMQN01000011.1"/>
</dbReference>
<dbReference type="InterPro" id="IPR001789">
    <property type="entry name" value="Sig_transdc_resp-reg_receiver"/>
</dbReference>
<keyword evidence="2" id="KW-0902">Two-component regulatory system</keyword>
<evidence type="ECO:0000313" key="11">
    <source>
        <dbReference type="Proteomes" id="UP000028252"/>
    </source>
</evidence>
<proteinExistence type="predicted"/>
<keyword evidence="1 6" id="KW-0597">Phosphoprotein</keyword>
<dbReference type="CDD" id="cd19934">
    <property type="entry name" value="REC_OmpR_EcPhoP-like"/>
    <property type="match status" value="1"/>
</dbReference>